<dbReference type="SMART" id="SM00850">
    <property type="entry name" value="LytTR"/>
    <property type="match status" value="1"/>
</dbReference>
<evidence type="ECO:0000259" key="3">
    <source>
        <dbReference type="PROSITE" id="PS50930"/>
    </source>
</evidence>
<organism evidence="4 5">
    <name type="scientific">Anaerospora hongkongensis</name>
    <dbReference type="NCBI Taxonomy" id="244830"/>
    <lineage>
        <taxon>Bacteria</taxon>
        <taxon>Bacillati</taxon>
        <taxon>Bacillota</taxon>
        <taxon>Negativicutes</taxon>
        <taxon>Selenomonadales</taxon>
        <taxon>Sporomusaceae</taxon>
        <taxon>Anaerospora</taxon>
    </lineage>
</organism>
<dbReference type="GO" id="GO:0000156">
    <property type="term" value="F:phosphorelay response regulator activity"/>
    <property type="evidence" value="ECO:0007669"/>
    <property type="project" value="InterPro"/>
</dbReference>
<reference evidence="4 5" key="1">
    <citation type="submission" date="2019-03" db="EMBL/GenBank/DDBJ databases">
        <title>Genomic Encyclopedia of Type Strains, Phase IV (KMG-IV): sequencing the most valuable type-strain genomes for metagenomic binning, comparative biology and taxonomic classification.</title>
        <authorList>
            <person name="Goeker M."/>
        </authorList>
    </citation>
    <scope>NUCLEOTIDE SEQUENCE [LARGE SCALE GENOMIC DNA]</scope>
    <source>
        <strain evidence="4 5">DSM 15969</strain>
    </source>
</reference>
<evidence type="ECO:0000259" key="2">
    <source>
        <dbReference type="PROSITE" id="PS50110"/>
    </source>
</evidence>
<feature type="modified residue" description="4-aspartylphosphate" evidence="1">
    <location>
        <position position="55"/>
    </location>
</feature>
<dbReference type="SMART" id="SM00448">
    <property type="entry name" value="REC"/>
    <property type="match status" value="1"/>
</dbReference>
<protein>
    <submittedName>
        <fullName evidence="4">LytTR family two component transcriptional regulator</fullName>
    </submittedName>
</protein>
<name>A0A4R1Q110_9FIRM</name>
<sequence length="254" mass="29590">MLKIVIVDDEYPAREELKDMLGEMEDVDIIAEFEDGLETIEFLQKHNQVDAVFLDIRMRHQDGIVTAWEILQLPNSPQVVFVTGYEDYAVKAFELNAVDYVLKPYSQQRLEQTVSKLRSITPANPPVNDNTFEFIRNNLTNEQMRLFVWVGEKMVVLHADDIVYIKTDEKGKPMIYSGKGVFMTRLTLKEIEKTLSPAQFVRTHRSYLVNLNKVSEVVPWFNNTYMITLEGYKDEQIPVARHYLNDFKSAFKIL</sequence>
<dbReference type="Gene3D" id="3.40.50.2300">
    <property type="match status" value="1"/>
</dbReference>
<proteinExistence type="predicted"/>
<dbReference type="PROSITE" id="PS50930">
    <property type="entry name" value="HTH_LYTTR"/>
    <property type="match status" value="1"/>
</dbReference>
<evidence type="ECO:0000256" key="1">
    <source>
        <dbReference type="PROSITE-ProRule" id="PRU00169"/>
    </source>
</evidence>
<dbReference type="Proteomes" id="UP000295063">
    <property type="component" value="Unassembled WGS sequence"/>
</dbReference>
<dbReference type="GO" id="GO:0003677">
    <property type="term" value="F:DNA binding"/>
    <property type="evidence" value="ECO:0007669"/>
    <property type="project" value="InterPro"/>
</dbReference>
<dbReference type="InterPro" id="IPR001789">
    <property type="entry name" value="Sig_transdc_resp-reg_receiver"/>
</dbReference>
<dbReference type="RefSeq" id="WP_132080814.1">
    <property type="nucleotide sequence ID" value="NZ_DALZLR010000006.1"/>
</dbReference>
<dbReference type="Gene3D" id="2.40.50.1020">
    <property type="entry name" value="LytTr DNA-binding domain"/>
    <property type="match status" value="1"/>
</dbReference>
<dbReference type="PANTHER" id="PTHR37299:SF1">
    <property type="entry name" value="STAGE 0 SPORULATION PROTEIN A HOMOLOG"/>
    <property type="match status" value="1"/>
</dbReference>
<dbReference type="InterPro" id="IPR007492">
    <property type="entry name" value="LytTR_DNA-bd_dom"/>
</dbReference>
<dbReference type="Pfam" id="PF00072">
    <property type="entry name" value="Response_reg"/>
    <property type="match status" value="1"/>
</dbReference>
<dbReference type="InterPro" id="IPR011006">
    <property type="entry name" value="CheY-like_superfamily"/>
</dbReference>
<dbReference type="Pfam" id="PF04397">
    <property type="entry name" value="LytTR"/>
    <property type="match status" value="1"/>
</dbReference>
<dbReference type="PROSITE" id="PS50110">
    <property type="entry name" value="RESPONSE_REGULATORY"/>
    <property type="match status" value="1"/>
</dbReference>
<dbReference type="InterPro" id="IPR046947">
    <property type="entry name" value="LytR-like"/>
</dbReference>
<dbReference type="PANTHER" id="PTHR37299">
    <property type="entry name" value="TRANSCRIPTIONAL REGULATOR-RELATED"/>
    <property type="match status" value="1"/>
</dbReference>
<feature type="domain" description="HTH LytTR-type" evidence="3">
    <location>
        <begin position="150"/>
        <end position="253"/>
    </location>
</feature>
<accession>A0A4R1Q110</accession>
<evidence type="ECO:0000313" key="4">
    <source>
        <dbReference type="EMBL" id="TCL37003.1"/>
    </source>
</evidence>
<comment type="caution">
    <text evidence="4">The sequence shown here is derived from an EMBL/GenBank/DDBJ whole genome shotgun (WGS) entry which is preliminary data.</text>
</comment>
<keyword evidence="1" id="KW-0597">Phosphoprotein</keyword>
<dbReference type="OrthoDB" id="9809318at2"/>
<keyword evidence="5" id="KW-1185">Reference proteome</keyword>
<evidence type="ECO:0000313" key="5">
    <source>
        <dbReference type="Proteomes" id="UP000295063"/>
    </source>
</evidence>
<dbReference type="SUPFAM" id="SSF52172">
    <property type="entry name" value="CheY-like"/>
    <property type="match status" value="1"/>
</dbReference>
<feature type="domain" description="Response regulatory" evidence="2">
    <location>
        <begin position="3"/>
        <end position="118"/>
    </location>
</feature>
<dbReference type="EMBL" id="SLUI01000007">
    <property type="protein sequence ID" value="TCL37003.1"/>
    <property type="molecule type" value="Genomic_DNA"/>
</dbReference>
<dbReference type="AlphaFoldDB" id="A0A4R1Q110"/>
<gene>
    <name evidence="4" type="ORF">EV210_107268</name>
</gene>